<evidence type="ECO:0000313" key="2">
    <source>
        <dbReference type="EMBL" id="TLD96111.1"/>
    </source>
</evidence>
<protein>
    <submittedName>
        <fullName evidence="2">Uncharacterized protein</fullName>
    </submittedName>
</protein>
<evidence type="ECO:0000313" key="3">
    <source>
        <dbReference type="Proteomes" id="UP000029733"/>
    </source>
</evidence>
<keyword evidence="3" id="KW-1185">Reference proteome</keyword>
<dbReference type="EMBL" id="JRPR02000006">
    <property type="protein sequence ID" value="TLD96111.1"/>
    <property type="molecule type" value="Genomic_DNA"/>
</dbReference>
<feature type="compositionally biased region" description="Low complexity" evidence="1">
    <location>
        <begin position="54"/>
        <end position="67"/>
    </location>
</feature>
<sequence length="127" mass="14229">MLDSIIPHCVKWLSQIAQYTRALSKKSKPFLSKRHAFGHTDTLHIVVKKHKPPARAQARAAPLEQPAHQTHAKPKVAAQSQAKPSLQASSLKVQKFYTFFAFFANFSHARATGNFTPIHSYKTTRPA</sequence>
<accession>A0A4U8T8S5</accession>
<proteinExistence type="predicted"/>
<dbReference type="AlphaFoldDB" id="A0A4U8T8S5"/>
<dbReference type="RefSeq" id="WP_138109897.1">
    <property type="nucleotide sequence ID" value="NZ_JRPR02000006.1"/>
</dbReference>
<evidence type="ECO:0000256" key="1">
    <source>
        <dbReference type="SAM" id="MobiDB-lite"/>
    </source>
</evidence>
<reference evidence="2 3" key="1">
    <citation type="journal article" date="2014" name="Genome Announc.">
        <title>Draft genome sequences of eight enterohepatic helicobacter species isolated from both laboratory and wild rodents.</title>
        <authorList>
            <person name="Sheh A."/>
            <person name="Shen Z."/>
            <person name="Fox J.G."/>
        </authorList>
    </citation>
    <scope>NUCLEOTIDE SEQUENCE [LARGE SCALE GENOMIC DNA]</scope>
    <source>
        <strain evidence="2 3">MIT 09-6949</strain>
    </source>
</reference>
<dbReference type="Proteomes" id="UP000029733">
    <property type="component" value="Unassembled WGS sequence"/>
</dbReference>
<feature type="region of interest" description="Disordered" evidence="1">
    <location>
        <begin position="54"/>
        <end position="84"/>
    </location>
</feature>
<gene>
    <name evidence="2" type="ORF">LS71_007670</name>
</gene>
<organism evidence="2 3">
    <name type="scientific">Helicobacter jaachi</name>
    <dbReference type="NCBI Taxonomy" id="1677920"/>
    <lineage>
        <taxon>Bacteria</taxon>
        <taxon>Pseudomonadati</taxon>
        <taxon>Campylobacterota</taxon>
        <taxon>Epsilonproteobacteria</taxon>
        <taxon>Campylobacterales</taxon>
        <taxon>Helicobacteraceae</taxon>
        <taxon>Helicobacter</taxon>
    </lineage>
</organism>
<name>A0A4U8T8S5_9HELI</name>
<comment type="caution">
    <text evidence="2">The sequence shown here is derived from an EMBL/GenBank/DDBJ whole genome shotgun (WGS) entry which is preliminary data.</text>
</comment>